<dbReference type="Proteomes" id="UP001337655">
    <property type="component" value="Unassembled WGS sequence"/>
</dbReference>
<dbReference type="RefSeq" id="XP_064657602.1">
    <property type="nucleotide sequence ID" value="XM_064803801.1"/>
</dbReference>
<evidence type="ECO:0000313" key="1">
    <source>
        <dbReference type="EMBL" id="KAK5167992.1"/>
    </source>
</evidence>
<keyword evidence="2" id="KW-1185">Reference proteome</keyword>
<name>A0AAV9P574_9PEZI</name>
<organism evidence="1 2">
    <name type="scientific">Saxophila tyrrhenica</name>
    <dbReference type="NCBI Taxonomy" id="1690608"/>
    <lineage>
        <taxon>Eukaryota</taxon>
        <taxon>Fungi</taxon>
        <taxon>Dikarya</taxon>
        <taxon>Ascomycota</taxon>
        <taxon>Pezizomycotina</taxon>
        <taxon>Dothideomycetes</taxon>
        <taxon>Dothideomycetidae</taxon>
        <taxon>Mycosphaerellales</taxon>
        <taxon>Extremaceae</taxon>
        <taxon>Saxophila</taxon>
    </lineage>
</organism>
<evidence type="ECO:0000313" key="2">
    <source>
        <dbReference type="Proteomes" id="UP001337655"/>
    </source>
</evidence>
<accession>A0AAV9P574</accession>
<proteinExistence type="predicted"/>
<dbReference type="EMBL" id="JAVRRT010000010">
    <property type="protein sequence ID" value="KAK5167992.1"/>
    <property type="molecule type" value="Genomic_DNA"/>
</dbReference>
<sequence length="145" mass="16785">MPPSPSKQEVTHAYRHLLRAGLHAVQYSKPARYVIRDRLRYAFRHHPPGHFNAARVNRTLEFLEGAAGSKGLEHRVVKALVHVWWERGKGMGMWSPTTERLEWKKRAYREFDRTVWMLEESMGVGLGGSAWEPKKSSHALEAMRV</sequence>
<evidence type="ECO:0008006" key="3">
    <source>
        <dbReference type="Google" id="ProtNLM"/>
    </source>
</evidence>
<protein>
    <recommendedName>
        <fullName evidence="3">DUF1763-domain-containing protein</fullName>
    </recommendedName>
</protein>
<comment type="caution">
    <text evidence="1">The sequence shown here is derived from an EMBL/GenBank/DDBJ whole genome shotgun (WGS) entry which is preliminary data.</text>
</comment>
<gene>
    <name evidence="1" type="ORF">LTR77_006559</name>
</gene>
<dbReference type="GeneID" id="89927899"/>
<reference evidence="1 2" key="1">
    <citation type="submission" date="2023-08" db="EMBL/GenBank/DDBJ databases">
        <title>Black Yeasts Isolated from many extreme environments.</title>
        <authorList>
            <person name="Coleine C."/>
            <person name="Stajich J.E."/>
            <person name="Selbmann L."/>
        </authorList>
    </citation>
    <scope>NUCLEOTIDE SEQUENCE [LARGE SCALE GENOMIC DNA]</scope>
    <source>
        <strain evidence="1 2">CCFEE 5935</strain>
    </source>
</reference>
<dbReference type="AlphaFoldDB" id="A0AAV9P574"/>